<name>A0A1W9KYQ7_9BURK</name>
<reference evidence="2 3" key="1">
    <citation type="submission" date="2017-01" db="EMBL/GenBank/DDBJ databases">
        <title>Novel large sulfur bacteria in the metagenomes of groundwater-fed chemosynthetic microbial mats in the Lake Huron basin.</title>
        <authorList>
            <person name="Sharrar A.M."/>
            <person name="Flood B.E."/>
            <person name="Bailey J.V."/>
            <person name="Jones D.S."/>
            <person name="Biddanda B."/>
            <person name="Ruberg S.A."/>
            <person name="Marcus D.N."/>
            <person name="Dick G.J."/>
        </authorList>
    </citation>
    <scope>NUCLEOTIDE SEQUENCE [LARGE SCALE GENOMIC DNA]</scope>
    <source>
        <strain evidence="2">A7</strain>
    </source>
</reference>
<feature type="chain" id="PRO_5012100062" evidence="1">
    <location>
        <begin position="21"/>
        <end position="82"/>
    </location>
</feature>
<evidence type="ECO:0000313" key="3">
    <source>
        <dbReference type="Proteomes" id="UP000192505"/>
    </source>
</evidence>
<evidence type="ECO:0000256" key="1">
    <source>
        <dbReference type="SAM" id="SignalP"/>
    </source>
</evidence>
<sequence length="82" mass="8784">MPNRLLALILTGLTATLSVAAQPTLDKATQEDIARHRAMAVAHENAAKCLEAGKSDEVCEKQLQVECKGLAVGKFCGMKHTH</sequence>
<feature type="signal peptide" evidence="1">
    <location>
        <begin position="1"/>
        <end position="20"/>
    </location>
</feature>
<dbReference type="AlphaFoldDB" id="A0A1W9KYQ7"/>
<gene>
    <name evidence="2" type="ORF">BWK72_01135</name>
</gene>
<organism evidence="2 3">
    <name type="scientific">Rhodoferax ferrireducens</name>
    <dbReference type="NCBI Taxonomy" id="192843"/>
    <lineage>
        <taxon>Bacteria</taxon>
        <taxon>Pseudomonadati</taxon>
        <taxon>Pseudomonadota</taxon>
        <taxon>Betaproteobacteria</taxon>
        <taxon>Burkholderiales</taxon>
        <taxon>Comamonadaceae</taxon>
        <taxon>Rhodoferax</taxon>
    </lineage>
</organism>
<dbReference type="Proteomes" id="UP000192505">
    <property type="component" value="Unassembled WGS sequence"/>
</dbReference>
<proteinExistence type="predicted"/>
<accession>A0A1W9KYQ7</accession>
<comment type="caution">
    <text evidence="2">The sequence shown here is derived from an EMBL/GenBank/DDBJ whole genome shotgun (WGS) entry which is preliminary data.</text>
</comment>
<protein>
    <submittedName>
        <fullName evidence="2">Uncharacterized protein</fullName>
    </submittedName>
</protein>
<dbReference type="EMBL" id="MTEI01000001">
    <property type="protein sequence ID" value="OQW89876.1"/>
    <property type="molecule type" value="Genomic_DNA"/>
</dbReference>
<keyword evidence="1" id="KW-0732">Signal</keyword>
<evidence type="ECO:0000313" key="2">
    <source>
        <dbReference type="EMBL" id="OQW89876.1"/>
    </source>
</evidence>